<evidence type="ECO:0000256" key="3">
    <source>
        <dbReference type="ARBA" id="ARBA00004651"/>
    </source>
</evidence>
<evidence type="ECO:0000256" key="11">
    <source>
        <dbReference type="ARBA" id="ARBA00023034"/>
    </source>
</evidence>
<evidence type="ECO:0000256" key="8">
    <source>
        <dbReference type="ARBA" id="ARBA00022692"/>
    </source>
</evidence>
<evidence type="ECO:0000256" key="1">
    <source>
        <dbReference type="ARBA" id="ARBA00004257"/>
    </source>
</evidence>
<feature type="transmembrane region" description="Helical" evidence="17">
    <location>
        <begin position="265"/>
        <end position="286"/>
    </location>
</feature>
<evidence type="ECO:0000256" key="6">
    <source>
        <dbReference type="ARBA" id="ARBA00022475"/>
    </source>
</evidence>
<dbReference type="EMBL" id="CAWYQH010000130">
    <property type="protein sequence ID" value="CAK8692755.1"/>
    <property type="molecule type" value="Genomic_DNA"/>
</dbReference>
<evidence type="ECO:0000256" key="16">
    <source>
        <dbReference type="SAM" id="MobiDB-lite"/>
    </source>
</evidence>
<feature type="transmembrane region" description="Helical" evidence="17">
    <location>
        <begin position="172"/>
        <end position="195"/>
    </location>
</feature>
<sequence>MTSHNSDWGGFSSGDEQTSTQDQAQHSSKSAIIDMGNMDDSSVTSSWEDVGDTTHRVKDSSIEGQEGPGMVSGISGNLGKAVADQMWQSGQQQARKMIDVYANIDILRPYFDVEPKVLLFRLGSSFLPLRSLTTPQKIPNELYGPLMIVFTLIAILLMNMKNAGTVLQQGTLMGTAFGICFGYWFGVSGLIYFLAYLCNAYISVVQCLSLLGYGMVSHCIILLLGHFTHYSHGVFYFLWAIVAGASAARMITVLLSRTVGKSQRLLLCITISSFHMLFLLYLHFAYHQVVKDILETLDKDLIPAYQAAEDNIRVARDEPESEIAAT</sequence>
<evidence type="ECO:0000256" key="17">
    <source>
        <dbReference type="SAM" id="Phobius"/>
    </source>
</evidence>
<keyword evidence="6" id="KW-1003">Cell membrane</keyword>
<comment type="caution">
    <text evidence="18">The sequence shown here is derived from an EMBL/GenBank/DDBJ whole genome shotgun (WGS) entry which is preliminary data.</text>
</comment>
<evidence type="ECO:0000256" key="7">
    <source>
        <dbReference type="ARBA" id="ARBA00022490"/>
    </source>
</evidence>
<dbReference type="Proteomes" id="UP001642483">
    <property type="component" value="Unassembled WGS sequence"/>
</dbReference>
<evidence type="ECO:0000256" key="5">
    <source>
        <dbReference type="ARBA" id="ARBA00015622"/>
    </source>
</evidence>
<organism evidence="18 19">
    <name type="scientific">Clavelina lepadiformis</name>
    <name type="common">Light-bulb sea squirt</name>
    <name type="synonym">Ascidia lepadiformis</name>
    <dbReference type="NCBI Taxonomy" id="159417"/>
    <lineage>
        <taxon>Eukaryota</taxon>
        <taxon>Metazoa</taxon>
        <taxon>Chordata</taxon>
        <taxon>Tunicata</taxon>
        <taxon>Ascidiacea</taxon>
        <taxon>Aplousobranchia</taxon>
        <taxon>Clavelinidae</taxon>
        <taxon>Clavelina</taxon>
    </lineage>
</organism>
<keyword evidence="12 17" id="KW-0472">Membrane</keyword>
<accession>A0ABP0GMJ0</accession>
<dbReference type="PANTHER" id="PTHR15627">
    <property type="entry name" value="NATURAL KILLER CELL-SPECIFIC ANTIGEN KLIP1"/>
    <property type="match status" value="1"/>
</dbReference>
<evidence type="ECO:0000256" key="9">
    <source>
        <dbReference type="ARBA" id="ARBA00022782"/>
    </source>
</evidence>
<evidence type="ECO:0000313" key="18">
    <source>
        <dbReference type="EMBL" id="CAK8692755.1"/>
    </source>
</evidence>
<keyword evidence="9" id="KW-0221">Differentiation</keyword>
<evidence type="ECO:0000256" key="12">
    <source>
        <dbReference type="ARBA" id="ARBA00023136"/>
    </source>
</evidence>
<evidence type="ECO:0000256" key="2">
    <source>
        <dbReference type="ARBA" id="ARBA00004496"/>
    </source>
</evidence>
<feature type="transmembrane region" description="Helical" evidence="17">
    <location>
        <begin position="233"/>
        <end position="253"/>
    </location>
</feature>
<feature type="compositionally biased region" description="Polar residues" evidence="16">
    <location>
        <begin position="14"/>
        <end position="28"/>
    </location>
</feature>
<keyword evidence="13" id="KW-0325">Glycoprotein</keyword>
<reference evidence="18 19" key="1">
    <citation type="submission" date="2024-02" db="EMBL/GenBank/DDBJ databases">
        <authorList>
            <person name="Daric V."/>
            <person name="Darras S."/>
        </authorList>
    </citation>
    <scope>NUCLEOTIDE SEQUENCE [LARGE SCALE GENOMIC DNA]</scope>
</reference>
<keyword evidence="11" id="KW-0333">Golgi apparatus</keyword>
<comment type="similarity">
    <text evidence="4">Belongs to the YIP1 family.</text>
</comment>
<feature type="transmembrane region" description="Helical" evidence="17">
    <location>
        <begin position="207"/>
        <end position="227"/>
    </location>
</feature>
<comment type="subcellular location">
    <subcellularLocation>
        <location evidence="3">Cell membrane</location>
        <topology evidence="3">Multi-pass membrane protein</topology>
    </subcellularLocation>
    <subcellularLocation>
        <location evidence="2">Cytoplasm</location>
    </subcellularLocation>
    <subcellularLocation>
        <location evidence="1">Golgi apparatus</location>
        <location evidence="1">cis-Golgi network membrane</location>
        <topology evidence="1">Multi-pass membrane protein</topology>
    </subcellularLocation>
</comment>
<evidence type="ECO:0000313" key="19">
    <source>
        <dbReference type="Proteomes" id="UP001642483"/>
    </source>
</evidence>
<feature type="transmembrane region" description="Helical" evidence="17">
    <location>
        <begin position="142"/>
        <end position="160"/>
    </location>
</feature>
<evidence type="ECO:0000256" key="15">
    <source>
        <dbReference type="ARBA" id="ARBA00032951"/>
    </source>
</evidence>
<keyword evidence="19" id="KW-1185">Reference proteome</keyword>
<evidence type="ECO:0000256" key="10">
    <source>
        <dbReference type="ARBA" id="ARBA00022989"/>
    </source>
</evidence>
<feature type="region of interest" description="Disordered" evidence="16">
    <location>
        <begin position="1"/>
        <end position="28"/>
    </location>
</feature>
<keyword evidence="8 17" id="KW-0812">Transmembrane</keyword>
<evidence type="ECO:0000256" key="14">
    <source>
        <dbReference type="ARBA" id="ARBA00024809"/>
    </source>
</evidence>
<dbReference type="InterPro" id="IPR051521">
    <property type="entry name" value="tRNA_Mod/Golgi_Maint"/>
</dbReference>
<protein>
    <recommendedName>
        <fullName evidence="5">Protein YIPF3</fullName>
    </recommendedName>
    <alternativeName>
        <fullName evidence="15">YIP1 family member 3</fullName>
    </alternativeName>
</protein>
<evidence type="ECO:0000256" key="4">
    <source>
        <dbReference type="ARBA" id="ARBA00010596"/>
    </source>
</evidence>
<proteinExistence type="inferred from homology"/>
<name>A0ABP0GMJ0_CLALP</name>
<dbReference type="PANTHER" id="PTHR15627:SF14">
    <property type="entry name" value="PROTEIN YIPF3"/>
    <property type="match status" value="1"/>
</dbReference>
<keyword evidence="10 17" id="KW-1133">Transmembrane helix</keyword>
<evidence type="ECO:0000256" key="13">
    <source>
        <dbReference type="ARBA" id="ARBA00023180"/>
    </source>
</evidence>
<comment type="function">
    <text evidence="14">Involved in the maintenance of the Golgi structure. May play a role in hematopoiesis.</text>
</comment>
<gene>
    <name evidence="18" type="ORF">CVLEPA_LOCUS25999</name>
</gene>
<keyword evidence="7" id="KW-0963">Cytoplasm</keyword>